<dbReference type="InterPro" id="IPR017850">
    <property type="entry name" value="Alkaline_phosphatase_core_sf"/>
</dbReference>
<dbReference type="RefSeq" id="WP_186747031.1">
    <property type="nucleotide sequence ID" value="NZ_CP060394.1"/>
</dbReference>
<dbReference type="Gene3D" id="3.30.1360.180">
    <property type="match status" value="1"/>
</dbReference>
<dbReference type="SUPFAM" id="SSF53649">
    <property type="entry name" value="Alkaline phosphatase-like"/>
    <property type="match status" value="1"/>
</dbReference>
<dbReference type="GO" id="GO:0009141">
    <property type="term" value="P:nucleoside triphosphate metabolic process"/>
    <property type="evidence" value="ECO:0007669"/>
    <property type="project" value="TreeGrafter"/>
</dbReference>
<dbReference type="PANTHER" id="PTHR10151">
    <property type="entry name" value="ECTONUCLEOTIDE PYROPHOSPHATASE/PHOSPHODIESTERASE"/>
    <property type="match status" value="1"/>
</dbReference>
<evidence type="ECO:0000313" key="2">
    <source>
        <dbReference type="EMBL" id="QNI34696.1"/>
    </source>
</evidence>
<dbReference type="GO" id="GO:0017111">
    <property type="term" value="F:ribonucleoside triphosphate phosphatase activity"/>
    <property type="evidence" value="ECO:0007669"/>
    <property type="project" value="TreeGrafter"/>
</dbReference>
<evidence type="ECO:0000256" key="1">
    <source>
        <dbReference type="SAM" id="SignalP"/>
    </source>
</evidence>
<accession>A0A7G8BQ76</accession>
<dbReference type="Proteomes" id="UP000515312">
    <property type="component" value="Chromosome"/>
</dbReference>
<dbReference type="Pfam" id="PF01663">
    <property type="entry name" value="Phosphodiest"/>
    <property type="match status" value="1"/>
</dbReference>
<dbReference type="GO" id="GO:0047429">
    <property type="term" value="F:nucleoside triphosphate diphosphatase activity"/>
    <property type="evidence" value="ECO:0007669"/>
    <property type="project" value="TreeGrafter"/>
</dbReference>
<dbReference type="Gene3D" id="3.40.720.10">
    <property type="entry name" value="Alkaline Phosphatase, subunit A"/>
    <property type="match status" value="1"/>
</dbReference>
<name>A0A7G8BQ76_9BACT</name>
<dbReference type="CDD" id="cd16018">
    <property type="entry name" value="Enpp"/>
    <property type="match status" value="1"/>
</dbReference>
<dbReference type="PANTHER" id="PTHR10151:SF120">
    <property type="entry name" value="BIS(5'-ADENOSYL)-TRIPHOSPHATASE"/>
    <property type="match status" value="1"/>
</dbReference>
<keyword evidence="1" id="KW-0732">Signal</keyword>
<organism evidence="2 3">
    <name type="scientific">Alloacidobacterium dinghuense</name>
    <dbReference type="NCBI Taxonomy" id="2763107"/>
    <lineage>
        <taxon>Bacteria</taxon>
        <taxon>Pseudomonadati</taxon>
        <taxon>Acidobacteriota</taxon>
        <taxon>Terriglobia</taxon>
        <taxon>Terriglobales</taxon>
        <taxon>Acidobacteriaceae</taxon>
        <taxon>Alloacidobacterium</taxon>
    </lineage>
</organism>
<dbReference type="AlphaFoldDB" id="A0A7G8BQ76"/>
<feature type="chain" id="PRO_5028991937" evidence="1">
    <location>
        <begin position="22"/>
        <end position="422"/>
    </location>
</feature>
<dbReference type="InterPro" id="IPR002591">
    <property type="entry name" value="Phosphodiest/P_Trfase"/>
</dbReference>
<reference evidence="2 3" key="1">
    <citation type="submission" date="2020-08" db="EMBL/GenBank/DDBJ databases">
        <title>Edaphobacter telluris sp. nov. and Acidobacterium dinghuensis sp. nov., two acidobacteria isolated from forest soil.</title>
        <authorList>
            <person name="Fu J."/>
            <person name="Qiu L."/>
        </authorList>
    </citation>
    <scope>NUCLEOTIDE SEQUENCE [LARGE SCALE GENOMIC DNA]</scope>
    <source>
        <strain evidence="2">4Y35</strain>
    </source>
</reference>
<dbReference type="KEGG" id="adin:H7849_12850"/>
<evidence type="ECO:0000313" key="3">
    <source>
        <dbReference type="Proteomes" id="UP000515312"/>
    </source>
</evidence>
<proteinExistence type="predicted"/>
<sequence>MLTRLRLFFTALLLCSVFTLAQTAPVITVDNGPNALVQERKHYVVLVSLDGFRYDYAKKYGATHLLALAKQGASAPDGMIPSYPSLTFPNHYTLVTGLYPEHHGIVANSFYDEQRKERYSYTDSKTNGDGTWYGGTPLWVLAEQQGMRSACFFWPGSEAAIRSVRPSYYLHFDNKFPDEERIDQVVAWLKLPEDKRPHLITLYYSNVDHAGHEHGPNSPQVAEAVKEVDSLIGKLHDRLDALHLPVDLIVLSDHGMAREEGPWINLDQYTDLSNFTTVGSLLYGNSETDVERAYEKLKAADSNFVVYRRAQMPSWLHYNSNPRAGDPIIVPKGAHAIRARGPEAGEQDHTPTMGMHGYDPRDVPEMKATFFAAGPDIRQGVTLKPFENVNVYPFIAKILELQAPPTDGSLNILSTALTDAAR</sequence>
<protein>
    <submittedName>
        <fullName evidence="2">Alkaline phosphatase family protein</fullName>
    </submittedName>
</protein>
<feature type="signal peptide" evidence="1">
    <location>
        <begin position="1"/>
        <end position="21"/>
    </location>
</feature>
<dbReference type="EMBL" id="CP060394">
    <property type="protein sequence ID" value="QNI34696.1"/>
    <property type="molecule type" value="Genomic_DNA"/>
</dbReference>
<keyword evidence="3" id="KW-1185">Reference proteome</keyword>
<gene>
    <name evidence="2" type="ORF">H7849_12850</name>
</gene>